<organism evidence="1 2">
    <name type="scientific">Candidatus Brevundimonas colombiensis</name>
    <dbReference type="NCBI Taxonomy" id="3121376"/>
    <lineage>
        <taxon>Bacteria</taxon>
        <taxon>Pseudomonadati</taxon>
        <taxon>Pseudomonadota</taxon>
        <taxon>Alphaproteobacteria</taxon>
        <taxon>Caulobacterales</taxon>
        <taxon>Caulobacteraceae</taxon>
        <taxon>Brevundimonas</taxon>
    </lineage>
</organism>
<reference evidence="1" key="1">
    <citation type="submission" date="2023-03" db="EMBL/GenBank/DDBJ databases">
        <title>Andean soil-derived lignocellulolytic bacterial consortium as a source of novel taxa and putative plastic-active enzymes.</title>
        <authorList>
            <person name="Diaz-Garcia L."/>
            <person name="Chuvochina M."/>
            <person name="Feuerriegel G."/>
            <person name="Bunk B."/>
            <person name="Sproer C."/>
            <person name="Streit W.R."/>
            <person name="Rodriguez L.M."/>
            <person name="Overmann J."/>
            <person name="Jimenez D.J."/>
        </authorList>
    </citation>
    <scope>NUCLEOTIDE SEQUENCE</scope>
    <source>
        <strain evidence="1">MAG 833</strain>
    </source>
</reference>
<dbReference type="EMBL" id="CP119326">
    <property type="protein sequence ID" value="WEK39594.1"/>
    <property type="molecule type" value="Genomic_DNA"/>
</dbReference>
<protein>
    <submittedName>
        <fullName evidence="1">Uncharacterized protein</fullName>
    </submittedName>
</protein>
<proteinExistence type="predicted"/>
<evidence type="ECO:0000313" key="2">
    <source>
        <dbReference type="Proteomes" id="UP001213664"/>
    </source>
</evidence>
<gene>
    <name evidence="1" type="ORF">P0Y50_13810</name>
</gene>
<dbReference type="Proteomes" id="UP001213664">
    <property type="component" value="Chromosome"/>
</dbReference>
<dbReference type="AlphaFoldDB" id="A0AAJ5WY67"/>
<name>A0AAJ5WY67_9CAUL</name>
<sequence length="355" mass="38916">MSIHEKKAEFNLNVWDHASDVFQMQFDMRRELDSNEAALLEKVAAAVVEPDIDIASTNLQRVLVKEKKSTDPMAMILQLSGLTRSKITGDLKAAAQASGKSLRIPSSYKSLVGSPAWVVAGPYLVTRLRTVLGPLSRMPLTFEDAAEALNQATWPGYIRQERAKRSGHEAESRLATLLRNLELPFAPEAKADNPMCPDIILGGVSFDLIVPSKEKPRMVVKSTVHTSNIGQFGESKDSLEMMEARTWINSLKDTKKPILLAFIDGIGFRSNKAGLEGVLDGSDEFCQFKSIWKAAVVASGVIGRKVEVYLPKATIASQSAFLERWKSTTDVHELTDAHSTADMVLAGEGYVQVPS</sequence>
<evidence type="ECO:0000313" key="1">
    <source>
        <dbReference type="EMBL" id="WEK39594.1"/>
    </source>
</evidence>
<accession>A0AAJ5WY67</accession>